<sequence>MNNLKYLPKKSILSLIEFKREKRNKYSIICSCIINCHDLKLKLFRVFSSIKRINFSILLYPFINKF</sequence>
<organism evidence="1 2">
    <name type="scientific">Meloidogyne graminicola</name>
    <dbReference type="NCBI Taxonomy" id="189291"/>
    <lineage>
        <taxon>Eukaryota</taxon>
        <taxon>Metazoa</taxon>
        <taxon>Ecdysozoa</taxon>
        <taxon>Nematoda</taxon>
        <taxon>Chromadorea</taxon>
        <taxon>Rhabditida</taxon>
        <taxon>Tylenchina</taxon>
        <taxon>Tylenchomorpha</taxon>
        <taxon>Tylenchoidea</taxon>
        <taxon>Meloidogynidae</taxon>
        <taxon>Meloidogyninae</taxon>
        <taxon>Meloidogyne</taxon>
    </lineage>
</organism>
<evidence type="ECO:0000313" key="1">
    <source>
        <dbReference type="EMBL" id="KAF7634222.1"/>
    </source>
</evidence>
<evidence type="ECO:0000313" key="2">
    <source>
        <dbReference type="Proteomes" id="UP000605970"/>
    </source>
</evidence>
<name>A0A8S9ZLV5_9BILA</name>
<comment type="caution">
    <text evidence="1">The sequence shown here is derived from an EMBL/GenBank/DDBJ whole genome shotgun (WGS) entry which is preliminary data.</text>
</comment>
<dbReference type="Proteomes" id="UP000605970">
    <property type="component" value="Unassembled WGS sequence"/>
</dbReference>
<gene>
    <name evidence="1" type="ORF">Mgra_00006400</name>
</gene>
<reference evidence="1" key="1">
    <citation type="journal article" date="2020" name="Ecol. Evol.">
        <title>Genome structure and content of the rice root-knot nematode (Meloidogyne graminicola).</title>
        <authorList>
            <person name="Phan N.T."/>
            <person name="Danchin E.G.J."/>
            <person name="Klopp C."/>
            <person name="Perfus-Barbeoch L."/>
            <person name="Kozlowski D.K."/>
            <person name="Koutsovoulos G.D."/>
            <person name="Lopez-Roques C."/>
            <person name="Bouchez O."/>
            <person name="Zahm M."/>
            <person name="Besnard G."/>
            <person name="Bellafiore S."/>
        </authorList>
    </citation>
    <scope>NUCLEOTIDE SEQUENCE</scope>
    <source>
        <strain evidence="1">VN-18</strain>
    </source>
</reference>
<proteinExistence type="predicted"/>
<keyword evidence="2" id="KW-1185">Reference proteome</keyword>
<dbReference type="EMBL" id="JABEBT010000062">
    <property type="protein sequence ID" value="KAF7634222.1"/>
    <property type="molecule type" value="Genomic_DNA"/>
</dbReference>
<dbReference type="AlphaFoldDB" id="A0A8S9ZLV5"/>
<protein>
    <submittedName>
        <fullName evidence="1">Uncharacterized protein</fullName>
    </submittedName>
</protein>
<accession>A0A8S9ZLV5</accession>